<dbReference type="AlphaFoldDB" id="A0A0M0KLU5"/>
<dbReference type="GeneID" id="87596778"/>
<dbReference type="Pfam" id="PF08282">
    <property type="entry name" value="Hydrolase_3"/>
    <property type="match status" value="1"/>
</dbReference>
<dbReference type="InterPro" id="IPR006379">
    <property type="entry name" value="HAD-SF_hydro_IIB"/>
</dbReference>
<evidence type="ECO:0000313" key="1">
    <source>
        <dbReference type="EMBL" id="KOO39770.1"/>
    </source>
</evidence>
<comment type="caution">
    <text evidence="1">The sequence shown here is derived from an EMBL/GenBank/DDBJ whole genome shotgun (WGS) entry which is preliminary data.</text>
</comment>
<dbReference type="InterPro" id="IPR036412">
    <property type="entry name" value="HAD-like_sf"/>
</dbReference>
<proteinExistence type="predicted"/>
<reference evidence="1" key="1">
    <citation type="submission" date="2015-08" db="EMBL/GenBank/DDBJ databases">
        <title>Complete DNA Sequence of Pseudomonas syringae pv. actinidiae, the Causal Agent of Kiwifruit Canker Disease.</title>
        <authorList>
            <person name="Rikkerink E.H.A."/>
            <person name="Fineran P.C."/>
        </authorList>
    </citation>
    <scope>NUCLEOTIDE SEQUENCE</scope>
    <source>
        <strain evidence="1">DSM 13666</strain>
    </source>
</reference>
<gene>
    <name evidence="1" type="ORF">AMD02_13610</name>
</gene>
<dbReference type="GO" id="GO:0000287">
    <property type="term" value="F:magnesium ion binding"/>
    <property type="evidence" value="ECO:0007669"/>
    <property type="project" value="TreeGrafter"/>
</dbReference>
<accession>A0A0M0KLU5</accession>
<sequence length="280" mass="31114">MTYRLLALTIDNAVLRSNGKISRQTKDAIDYVKSKGVYVTIATERPFPATKKVAKSLKLDGYLISNNGAFVAEASDQPLFARRIQQEKAIHLVELLEQFNCHIRVFHESYAVGNRMNQKNHLIAKMTVGIGDPLFYPVHFVDTVSDQLLKDPFAPLKVQAEFTDDLEKERALRELKAAIPSITISSGEEGRIDIVNYSVSKGRALLRLAQHLGIGPEETVAIGASKADVEMVSQVGLGVAMGNGAKEVKEAAHWVTRTHDQNGVSYMVREVFRKQLRVQL</sequence>
<dbReference type="EMBL" id="LILD01000001">
    <property type="protein sequence ID" value="KOO39770.1"/>
    <property type="molecule type" value="Genomic_DNA"/>
</dbReference>
<organism evidence="1">
    <name type="scientific">Halalkalibacterium halodurans</name>
    <name type="common">Bacillus halodurans</name>
    <dbReference type="NCBI Taxonomy" id="86665"/>
    <lineage>
        <taxon>Bacteria</taxon>
        <taxon>Bacillati</taxon>
        <taxon>Bacillota</taxon>
        <taxon>Bacilli</taxon>
        <taxon>Bacillales</taxon>
        <taxon>Bacillaceae</taxon>
        <taxon>Halalkalibacterium (ex Joshi et al. 2022)</taxon>
    </lineage>
</organism>
<dbReference type="PANTHER" id="PTHR10000:SF50">
    <property type="entry name" value="STRESS RESPONSE PROTEIN YHAX"/>
    <property type="match status" value="1"/>
</dbReference>
<dbReference type="InterPro" id="IPR000150">
    <property type="entry name" value="Cof"/>
</dbReference>
<dbReference type="PANTHER" id="PTHR10000">
    <property type="entry name" value="PHOSPHOSERINE PHOSPHATASE"/>
    <property type="match status" value="1"/>
</dbReference>
<dbReference type="Gene3D" id="3.40.50.1000">
    <property type="entry name" value="HAD superfamily/HAD-like"/>
    <property type="match status" value="1"/>
</dbReference>
<dbReference type="Gene3D" id="3.30.1240.10">
    <property type="match status" value="1"/>
</dbReference>
<dbReference type="GO" id="GO:0016791">
    <property type="term" value="F:phosphatase activity"/>
    <property type="evidence" value="ECO:0007669"/>
    <property type="project" value="TreeGrafter"/>
</dbReference>
<dbReference type="PATRIC" id="fig|136160.3.peg.3172"/>
<dbReference type="RefSeq" id="WP_053431642.1">
    <property type="nucleotide sequence ID" value="NZ_CP040441.1"/>
</dbReference>
<protein>
    <submittedName>
        <fullName evidence="1">Haloacid dehalogenase</fullName>
    </submittedName>
</protein>
<dbReference type="InterPro" id="IPR023214">
    <property type="entry name" value="HAD_sf"/>
</dbReference>
<dbReference type="SUPFAM" id="SSF56784">
    <property type="entry name" value="HAD-like"/>
    <property type="match status" value="1"/>
</dbReference>
<name>A0A0M0KLU5_ALKHA</name>
<dbReference type="NCBIfam" id="TIGR00099">
    <property type="entry name" value="Cof-subfamily"/>
    <property type="match status" value="1"/>
</dbReference>
<dbReference type="GO" id="GO:0005829">
    <property type="term" value="C:cytosol"/>
    <property type="evidence" value="ECO:0007669"/>
    <property type="project" value="TreeGrafter"/>
</dbReference>
<dbReference type="NCBIfam" id="TIGR01484">
    <property type="entry name" value="HAD-SF-IIB"/>
    <property type="match status" value="1"/>
</dbReference>
<dbReference type="CDD" id="cd07516">
    <property type="entry name" value="HAD_Pase"/>
    <property type="match status" value="1"/>
</dbReference>